<dbReference type="FunCoup" id="B3MJT6">
    <property type="interactions" value="765"/>
</dbReference>
<evidence type="ECO:0008006" key="5">
    <source>
        <dbReference type="Google" id="ProtNLM"/>
    </source>
</evidence>
<dbReference type="HOGENOM" id="CLU_1919247_0_0_1"/>
<evidence type="ECO:0000256" key="2">
    <source>
        <dbReference type="SAM" id="Phobius"/>
    </source>
</evidence>
<evidence type="ECO:0000256" key="1">
    <source>
        <dbReference type="SAM" id="MobiDB-lite"/>
    </source>
</evidence>
<dbReference type="OrthoDB" id="5597044at2759"/>
<dbReference type="PhylomeDB" id="B3MJT6"/>
<keyword evidence="2" id="KW-0812">Transmembrane</keyword>
<feature type="compositionally biased region" description="Basic and acidic residues" evidence="1">
    <location>
        <begin position="1"/>
        <end position="10"/>
    </location>
</feature>
<dbReference type="InParanoid" id="B3MJT6"/>
<gene>
    <name evidence="3" type="primary">Dana\GF15347</name>
    <name evidence="3" type="synonym">dana_GLEANR_16114</name>
    <name evidence="3" type="ORF">GF15347</name>
</gene>
<feature type="transmembrane region" description="Helical" evidence="2">
    <location>
        <begin position="90"/>
        <end position="116"/>
    </location>
</feature>
<accession>B3MJT6</accession>
<dbReference type="OMA" id="TICICCA"/>
<sequence length="129" mass="14425">MQPTKSDSRRRLNAGSSSQPAPDYIKVVESVSETDGFINEQWVEPALPRPVPWKTIVIILTLFCGGITCITFATLDWLTDTGRERSDRVWALTIIGTLTIIPGGYYVYVLSCILLNRSGFTMDDIRRLG</sequence>
<dbReference type="PANTHER" id="PTHR15664:SF6">
    <property type="entry name" value="TRANSMEMBRANE PROTEIN 230"/>
    <property type="match status" value="1"/>
</dbReference>
<dbReference type="GeneID" id="6498159"/>
<evidence type="ECO:0000313" key="4">
    <source>
        <dbReference type="Proteomes" id="UP000007801"/>
    </source>
</evidence>
<proteinExistence type="predicted"/>
<dbReference type="AlphaFoldDB" id="B3MJT6"/>
<reference evidence="3 4" key="1">
    <citation type="journal article" date="2007" name="Nature">
        <title>Evolution of genes and genomes on the Drosophila phylogeny.</title>
        <authorList>
            <consortium name="Drosophila 12 Genomes Consortium"/>
            <person name="Clark A.G."/>
            <person name="Eisen M.B."/>
            <person name="Smith D.R."/>
            <person name="Bergman C.M."/>
            <person name="Oliver B."/>
            <person name="Markow T.A."/>
            <person name="Kaufman T.C."/>
            <person name="Kellis M."/>
            <person name="Gelbart W."/>
            <person name="Iyer V.N."/>
            <person name="Pollard D.A."/>
            <person name="Sackton T.B."/>
            <person name="Larracuente A.M."/>
            <person name="Singh N.D."/>
            <person name="Abad J.P."/>
            <person name="Abt D.N."/>
            <person name="Adryan B."/>
            <person name="Aguade M."/>
            <person name="Akashi H."/>
            <person name="Anderson W.W."/>
            <person name="Aquadro C.F."/>
            <person name="Ardell D.H."/>
            <person name="Arguello R."/>
            <person name="Artieri C.G."/>
            <person name="Barbash D.A."/>
            <person name="Barker D."/>
            <person name="Barsanti P."/>
            <person name="Batterham P."/>
            <person name="Batzoglou S."/>
            <person name="Begun D."/>
            <person name="Bhutkar A."/>
            <person name="Blanco E."/>
            <person name="Bosak S.A."/>
            <person name="Bradley R.K."/>
            <person name="Brand A.D."/>
            <person name="Brent M.R."/>
            <person name="Brooks A.N."/>
            <person name="Brown R.H."/>
            <person name="Butlin R.K."/>
            <person name="Caggese C."/>
            <person name="Calvi B.R."/>
            <person name="Bernardo de Carvalho A."/>
            <person name="Caspi A."/>
            <person name="Castrezana S."/>
            <person name="Celniker S.E."/>
            <person name="Chang J.L."/>
            <person name="Chapple C."/>
            <person name="Chatterji S."/>
            <person name="Chinwalla A."/>
            <person name="Civetta A."/>
            <person name="Clifton S.W."/>
            <person name="Comeron J.M."/>
            <person name="Costello J.C."/>
            <person name="Coyne J.A."/>
            <person name="Daub J."/>
            <person name="David R.G."/>
            <person name="Delcher A.L."/>
            <person name="Delehaunty K."/>
            <person name="Do C.B."/>
            <person name="Ebling H."/>
            <person name="Edwards K."/>
            <person name="Eickbush T."/>
            <person name="Evans J.D."/>
            <person name="Filipski A."/>
            <person name="Findeiss S."/>
            <person name="Freyhult E."/>
            <person name="Fulton L."/>
            <person name="Fulton R."/>
            <person name="Garcia A.C."/>
            <person name="Gardiner A."/>
            <person name="Garfield D.A."/>
            <person name="Garvin B.E."/>
            <person name="Gibson G."/>
            <person name="Gilbert D."/>
            <person name="Gnerre S."/>
            <person name="Godfrey J."/>
            <person name="Good R."/>
            <person name="Gotea V."/>
            <person name="Gravely B."/>
            <person name="Greenberg A.J."/>
            <person name="Griffiths-Jones S."/>
            <person name="Gross S."/>
            <person name="Guigo R."/>
            <person name="Gustafson E.A."/>
            <person name="Haerty W."/>
            <person name="Hahn M.W."/>
            <person name="Halligan D.L."/>
            <person name="Halpern A.L."/>
            <person name="Halter G.M."/>
            <person name="Han M.V."/>
            <person name="Heger A."/>
            <person name="Hillier L."/>
            <person name="Hinrichs A.S."/>
            <person name="Holmes I."/>
            <person name="Hoskins R.A."/>
            <person name="Hubisz M.J."/>
            <person name="Hultmark D."/>
            <person name="Huntley M.A."/>
            <person name="Jaffe D.B."/>
            <person name="Jagadeeshan S."/>
            <person name="Jeck W.R."/>
            <person name="Johnson J."/>
            <person name="Jones C.D."/>
            <person name="Jordan W.C."/>
            <person name="Karpen G.H."/>
            <person name="Kataoka E."/>
            <person name="Keightley P.D."/>
            <person name="Kheradpour P."/>
            <person name="Kirkness E.F."/>
            <person name="Koerich L.B."/>
            <person name="Kristiansen K."/>
            <person name="Kudrna D."/>
            <person name="Kulathinal R.J."/>
            <person name="Kumar S."/>
            <person name="Kwok R."/>
            <person name="Lander E."/>
            <person name="Langley C.H."/>
            <person name="Lapoint R."/>
            <person name="Lazzaro B.P."/>
            <person name="Lee S.J."/>
            <person name="Levesque L."/>
            <person name="Li R."/>
            <person name="Lin C.F."/>
            <person name="Lin M.F."/>
            <person name="Lindblad-Toh K."/>
            <person name="Llopart A."/>
            <person name="Long M."/>
            <person name="Low L."/>
            <person name="Lozovsky E."/>
            <person name="Lu J."/>
            <person name="Luo M."/>
            <person name="Machado C.A."/>
            <person name="Makalowski W."/>
            <person name="Marzo M."/>
            <person name="Matsuda M."/>
            <person name="Matzkin L."/>
            <person name="McAllister B."/>
            <person name="McBride C.S."/>
            <person name="McKernan B."/>
            <person name="McKernan K."/>
            <person name="Mendez-Lago M."/>
            <person name="Minx P."/>
            <person name="Mollenhauer M.U."/>
            <person name="Montooth K."/>
            <person name="Mount S.M."/>
            <person name="Mu X."/>
            <person name="Myers E."/>
            <person name="Negre B."/>
            <person name="Newfeld S."/>
            <person name="Nielsen R."/>
            <person name="Noor M.A."/>
            <person name="O'Grady P."/>
            <person name="Pachter L."/>
            <person name="Papaceit M."/>
            <person name="Parisi M.J."/>
            <person name="Parisi M."/>
            <person name="Parts L."/>
            <person name="Pedersen J.S."/>
            <person name="Pesole G."/>
            <person name="Phillippy A.M."/>
            <person name="Ponting C.P."/>
            <person name="Pop M."/>
            <person name="Porcelli D."/>
            <person name="Powell J.R."/>
            <person name="Prohaska S."/>
            <person name="Pruitt K."/>
            <person name="Puig M."/>
            <person name="Quesneville H."/>
            <person name="Ram K.R."/>
            <person name="Rand D."/>
            <person name="Rasmussen M.D."/>
            <person name="Reed L.K."/>
            <person name="Reenan R."/>
            <person name="Reily A."/>
            <person name="Remington K.A."/>
            <person name="Rieger T.T."/>
            <person name="Ritchie M.G."/>
            <person name="Robin C."/>
            <person name="Rogers Y.H."/>
            <person name="Rohde C."/>
            <person name="Rozas J."/>
            <person name="Rubenfield M.J."/>
            <person name="Ruiz A."/>
            <person name="Russo S."/>
            <person name="Salzberg S.L."/>
            <person name="Sanchez-Gracia A."/>
            <person name="Saranga D.J."/>
            <person name="Sato H."/>
            <person name="Schaeffer S.W."/>
            <person name="Schatz M.C."/>
            <person name="Schlenke T."/>
            <person name="Schwartz R."/>
            <person name="Segarra C."/>
            <person name="Singh R.S."/>
            <person name="Sirot L."/>
            <person name="Sirota M."/>
            <person name="Sisneros N.B."/>
            <person name="Smith C.D."/>
            <person name="Smith T.F."/>
            <person name="Spieth J."/>
            <person name="Stage D.E."/>
            <person name="Stark A."/>
            <person name="Stephan W."/>
            <person name="Strausberg R.L."/>
            <person name="Strempel S."/>
            <person name="Sturgill D."/>
            <person name="Sutton G."/>
            <person name="Sutton G.G."/>
            <person name="Tao W."/>
            <person name="Teichmann S."/>
            <person name="Tobari Y.N."/>
            <person name="Tomimura Y."/>
            <person name="Tsolas J.M."/>
            <person name="Valente V.L."/>
            <person name="Venter E."/>
            <person name="Venter J.C."/>
            <person name="Vicario S."/>
            <person name="Vieira F.G."/>
            <person name="Vilella A.J."/>
            <person name="Villasante A."/>
            <person name="Walenz B."/>
            <person name="Wang J."/>
            <person name="Wasserman M."/>
            <person name="Watts T."/>
            <person name="Wilson D."/>
            <person name="Wilson R.K."/>
            <person name="Wing R.A."/>
            <person name="Wolfner M.F."/>
            <person name="Wong A."/>
            <person name="Wong G.K."/>
            <person name="Wu C.I."/>
            <person name="Wu G."/>
            <person name="Yamamoto D."/>
            <person name="Yang H.P."/>
            <person name="Yang S.P."/>
            <person name="Yorke J.A."/>
            <person name="Yoshida K."/>
            <person name="Zdobnov E."/>
            <person name="Zhang P."/>
            <person name="Zhang Y."/>
            <person name="Zimin A.V."/>
            <person name="Baldwin J."/>
            <person name="Abdouelleil A."/>
            <person name="Abdulkadir J."/>
            <person name="Abebe A."/>
            <person name="Abera B."/>
            <person name="Abreu J."/>
            <person name="Acer S.C."/>
            <person name="Aftuck L."/>
            <person name="Alexander A."/>
            <person name="An P."/>
            <person name="Anderson E."/>
            <person name="Anderson S."/>
            <person name="Arachi H."/>
            <person name="Azer M."/>
            <person name="Bachantsang P."/>
            <person name="Barry A."/>
            <person name="Bayul T."/>
            <person name="Berlin A."/>
            <person name="Bessette D."/>
            <person name="Bloom T."/>
            <person name="Blye J."/>
            <person name="Boguslavskiy L."/>
            <person name="Bonnet C."/>
            <person name="Boukhgalter B."/>
            <person name="Bourzgui I."/>
            <person name="Brown A."/>
            <person name="Cahill P."/>
            <person name="Channer S."/>
            <person name="Cheshatsang Y."/>
            <person name="Chuda L."/>
            <person name="Citroen M."/>
            <person name="Collymore A."/>
            <person name="Cooke P."/>
            <person name="Costello M."/>
            <person name="D'Aco K."/>
            <person name="Daza R."/>
            <person name="De Haan G."/>
            <person name="DeGray S."/>
            <person name="DeMaso C."/>
            <person name="Dhargay N."/>
            <person name="Dooley K."/>
            <person name="Dooley E."/>
            <person name="Doricent M."/>
            <person name="Dorje P."/>
            <person name="Dorjee K."/>
            <person name="Dupes A."/>
            <person name="Elong R."/>
            <person name="Falk J."/>
            <person name="Farina A."/>
            <person name="Faro S."/>
            <person name="Ferguson D."/>
            <person name="Fisher S."/>
            <person name="Foley C.D."/>
            <person name="Franke A."/>
            <person name="Friedrich D."/>
            <person name="Gadbois L."/>
            <person name="Gearin G."/>
            <person name="Gearin C.R."/>
            <person name="Giannoukos G."/>
            <person name="Goode T."/>
            <person name="Graham J."/>
            <person name="Grandbois E."/>
            <person name="Grewal S."/>
            <person name="Gyaltsen K."/>
            <person name="Hafez N."/>
            <person name="Hagos B."/>
            <person name="Hall J."/>
            <person name="Henson C."/>
            <person name="Hollinger A."/>
            <person name="Honan T."/>
            <person name="Huard M.D."/>
            <person name="Hughes L."/>
            <person name="Hurhula B."/>
            <person name="Husby M.E."/>
            <person name="Kamat A."/>
            <person name="Kanga B."/>
            <person name="Kashin S."/>
            <person name="Khazanovich D."/>
            <person name="Kisner P."/>
            <person name="Lance K."/>
            <person name="Lara M."/>
            <person name="Lee W."/>
            <person name="Lennon N."/>
            <person name="Letendre F."/>
            <person name="LeVine R."/>
            <person name="Lipovsky A."/>
            <person name="Liu X."/>
            <person name="Liu J."/>
            <person name="Liu S."/>
            <person name="Lokyitsang T."/>
            <person name="Lokyitsang Y."/>
            <person name="Lubonja R."/>
            <person name="Lui A."/>
            <person name="MacDonald P."/>
            <person name="Magnisalis V."/>
            <person name="Maru K."/>
            <person name="Matthews C."/>
            <person name="McCusker W."/>
            <person name="McDonough S."/>
            <person name="Mehta T."/>
            <person name="Meldrim J."/>
            <person name="Meneus L."/>
            <person name="Mihai O."/>
            <person name="Mihalev A."/>
            <person name="Mihova T."/>
            <person name="Mittelman R."/>
            <person name="Mlenga V."/>
            <person name="Montmayeur A."/>
            <person name="Mulrain L."/>
            <person name="Navidi A."/>
            <person name="Naylor J."/>
            <person name="Negash T."/>
            <person name="Nguyen T."/>
            <person name="Nguyen N."/>
            <person name="Nicol R."/>
            <person name="Norbu C."/>
            <person name="Norbu N."/>
            <person name="Novod N."/>
            <person name="O'Neill B."/>
            <person name="Osman S."/>
            <person name="Markiewicz E."/>
            <person name="Oyono O.L."/>
            <person name="Patti C."/>
            <person name="Phunkhang P."/>
            <person name="Pierre F."/>
            <person name="Priest M."/>
            <person name="Raghuraman S."/>
            <person name="Rege F."/>
            <person name="Reyes R."/>
            <person name="Rise C."/>
            <person name="Rogov P."/>
            <person name="Ross K."/>
            <person name="Ryan E."/>
            <person name="Settipalli S."/>
            <person name="Shea T."/>
            <person name="Sherpa N."/>
            <person name="Shi L."/>
            <person name="Shih D."/>
            <person name="Sparrow T."/>
            <person name="Spaulding J."/>
            <person name="Stalker J."/>
            <person name="Stange-Thomann N."/>
            <person name="Stavropoulos S."/>
            <person name="Stone C."/>
            <person name="Strader C."/>
            <person name="Tesfaye S."/>
            <person name="Thomson T."/>
            <person name="Thoulutsang Y."/>
            <person name="Thoulutsang D."/>
            <person name="Topham K."/>
            <person name="Topping I."/>
            <person name="Tsamla T."/>
            <person name="Vassiliev H."/>
            <person name="Vo A."/>
            <person name="Wangchuk T."/>
            <person name="Wangdi T."/>
            <person name="Weiand M."/>
            <person name="Wilkinson J."/>
            <person name="Wilson A."/>
            <person name="Yadav S."/>
            <person name="Young G."/>
            <person name="Yu Q."/>
            <person name="Zembek L."/>
            <person name="Zhong D."/>
            <person name="Zimmer A."/>
            <person name="Zwirko Z."/>
            <person name="Jaffe D.B."/>
            <person name="Alvarez P."/>
            <person name="Brockman W."/>
            <person name="Butler J."/>
            <person name="Chin C."/>
            <person name="Gnerre S."/>
            <person name="Grabherr M."/>
            <person name="Kleber M."/>
            <person name="Mauceli E."/>
            <person name="MacCallum I."/>
        </authorList>
    </citation>
    <scope>NUCLEOTIDE SEQUENCE [LARGE SCALE GENOMIC DNA]</scope>
    <source>
        <strain evidence="4">Tucson 14024-0371.13</strain>
    </source>
</reference>
<dbReference type="GO" id="GO:0012505">
    <property type="term" value="C:endomembrane system"/>
    <property type="evidence" value="ECO:0007669"/>
    <property type="project" value="TreeGrafter"/>
</dbReference>
<keyword evidence="4" id="KW-1185">Reference proteome</keyword>
<dbReference type="EMBL" id="CH902620">
    <property type="protein sequence ID" value="EDV31425.1"/>
    <property type="molecule type" value="Genomic_DNA"/>
</dbReference>
<name>B3MJT6_DROAN</name>
<dbReference type="eggNOG" id="KOG1311">
    <property type="taxonomic scope" value="Eukaryota"/>
</dbReference>
<feature type="region of interest" description="Disordered" evidence="1">
    <location>
        <begin position="1"/>
        <end position="21"/>
    </location>
</feature>
<organism evidence="3 4">
    <name type="scientific">Drosophila ananassae</name>
    <name type="common">Fruit fly</name>
    <dbReference type="NCBI Taxonomy" id="7217"/>
    <lineage>
        <taxon>Eukaryota</taxon>
        <taxon>Metazoa</taxon>
        <taxon>Ecdysozoa</taxon>
        <taxon>Arthropoda</taxon>
        <taxon>Hexapoda</taxon>
        <taxon>Insecta</taxon>
        <taxon>Pterygota</taxon>
        <taxon>Neoptera</taxon>
        <taxon>Endopterygota</taxon>
        <taxon>Diptera</taxon>
        <taxon>Brachycera</taxon>
        <taxon>Muscomorpha</taxon>
        <taxon>Ephydroidea</taxon>
        <taxon>Drosophilidae</taxon>
        <taxon>Drosophila</taxon>
        <taxon>Sophophora</taxon>
    </lineage>
</organism>
<keyword evidence="2" id="KW-1133">Transmembrane helix</keyword>
<dbReference type="Proteomes" id="UP000007801">
    <property type="component" value="Unassembled WGS sequence"/>
</dbReference>
<keyword evidence="2" id="KW-0472">Membrane</keyword>
<protein>
    <recommendedName>
        <fullName evidence="5">Transmembrane protein 230</fullName>
    </recommendedName>
</protein>
<dbReference type="KEGG" id="dan:6498159"/>
<feature type="transmembrane region" description="Helical" evidence="2">
    <location>
        <begin position="56"/>
        <end position="78"/>
    </location>
</feature>
<dbReference type="PANTHER" id="PTHR15664">
    <property type="entry name" value="C20ORF30 PROTEIN"/>
    <property type="match status" value="1"/>
</dbReference>
<dbReference type="InterPro" id="IPR044234">
    <property type="entry name" value="TMEM230"/>
</dbReference>
<evidence type="ECO:0000313" key="3">
    <source>
        <dbReference type="EMBL" id="EDV31425.1"/>
    </source>
</evidence>